<feature type="transmembrane region" description="Helical" evidence="5">
    <location>
        <begin position="15"/>
        <end position="39"/>
    </location>
</feature>
<keyword evidence="2 5" id="KW-0812">Transmembrane</keyword>
<dbReference type="RefSeq" id="WP_113808195.1">
    <property type="nucleotide sequence ID" value="NZ_QOCW01000033.1"/>
</dbReference>
<dbReference type="InterPro" id="IPR004474">
    <property type="entry name" value="LytR_CpsA_psr"/>
</dbReference>
<dbReference type="AlphaFoldDB" id="A0A366XMK9"/>
<dbReference type="NCBIfam" id="TIGR00350">
    <property type="entry name" value="lytR_cpsA_psr"/>
    <property type="match status" value="1"/>
</dbReference>
<dbReference type="Gene3D" id="3.30.420.590">
    <property type="match status" value="1"/>
</dbReference>
<keyword evidence="3" id="KW-0735">Signal-anchor</keyword>
<comment type="caution">
    <text evidence="7">The sequence shown here is derived from an EMBL/GenBank/DDBJ whole genome shotgun (WGS) entry which is preliminary data.</text>
</comment>
<sequence>MRRTQVRKNKRKKRFFSYIIAVLLLVGIGSLSYGGYLAYKFANATSDANQELERGEKSARRIAPVDPSKDNFSVLFVGIDSSKTRVEERNLSEDHSRTDALILATFNKDKESVKMVSIPRDSRIEIVGKGFNDRINHAHAFGGIDMTVATVEEMFDIPVDYYVTLNFNAFIDIVDTLGGIEVDVPFEITEQDSQDNQGAITLKPGIQTLNGEEALAFSRYRKDSDIYRGARQQEVIKAIVSKSISITALPKYDEIIDHFGENILTNFSLGNIVALSKHSGSLQDIESFMLEGQDLWLNGAYYYQPNEESVEEISQTFKEHLALD</sequence>
<comment type="similarity">
    <text evidence="1">Belongs to the LytR/CpsA/Psr (LCP) family.</text>
</comment>
<evidence type="ECO:0000313" key="8">
    <source>
        <dbReference type="Proteomes" id="UP000253314"/>
    </source>
</evidence>
<feature type="domain" description="Cell envelope-related transcriptional attenuator" evidence="6">
    <location>
        <begin position="97"/>
        <end position="243"/>
    </location>
</feature>
<evidence type="ECO:0000313" key="7">
    <source>
        <dbReference type="EMBL" id="RBW67590.1"/>
    </source>
</evidence>
<evidence type="ECO:0000256" key="5">
    <source>
        <dbReference type="SAM" id="Phobius"/>
    </source>
</evidence>
<reference evidence="7 8" key="1">
    <citation type="submission" date="2018-07" db="EMBL/GenBank/DDBJ databases">
        <title>Lottiidibacillus patelloidae gen. nov., sp. nov., isolated from the intestinal tract of a marine limpet and the reclassification of B. taeanensis BH030017T, B. algicola KMM 3737T and B. hwajinpoensis SW-72T as genus Lottiidibacillus.</title>
        <authorList>
            <person name="Liu R."/>
            <person name="Huang Z."/>
        </authorList>
    </citation>
    <scope>NUCLEOTIDE SEQUENCE [LARGE SCALE GENOMIC DNA]</scope>
    <source>
        <strain evidence="7 8">BH030017</strain>
    </source>
</reference>
<dbReference type="Proteomes" id="UP000253314">
    <property type="component" value="Unassembled WGS sequence"/>
</dbReference>
<dbReference type="InterPro" id="IPR050922">
    <property type="entry name" value="LytR/CpsA/Psr_CW_biosynth"/>
</dbReference>
<organism evidence="7 8">
    <name type="scientific">Bacillus taeanensis</name>
    <dbReference type="NCBI Taxonomy" id="273032"/>
    <lineage>
        <taxon>Bacteria</taxon>
        <taxon>Bacillati</taxon>
        <taxon>Bacillota</taxon>
        <taxon>Bacilli</taxon>
        <taxon>Bacillales</taxon>
        <taxon>Bacillaceae</taxon>
        <taxon>Bacillus</taxon>
    </lineage>
</organism>
<protein>
    <submittedName>
        <fullName evidence="7">LytR family transcriptional regulator</fullName>
    </submittedName>
</protein>
<dbReference type="PANTHER" id="PTHR33392">
    <property type="entry name" value="POLYISOPRENYL-TEICHOIC ACID--PEPTIDOGLYCAN TEICHOIC ACID TRANSFERASE TAGU"/>
    <property type="match status" value="1"/>
</dbReference>
<proteinExistence type="inferred from homology"/>
<keyword evidence="8" id="KW-1185">Reference proteome</keyword>
<evidence type="ECO:0000256" key="4">
    <source>
        <dbReference type="ARBA" id="ARBA00022989"/>
    </source>
</evidence>
<dbReference type="Gene3D" id="3.40.630.190">
    <property type="entry name" value="LCP protein"/>
    <property type="match status" value="1"/>
</dbReference>
<dbReference type="PANTHER" id="PTHR33392:SF3">
    <property type="entry name" value="POLYISOPRENYL-TEICHOIC ACID--PEPTIDOGLYCAN TEICHOIC ACID TRANSFERASE TAGT"/>
    <property type="match status" value="1"/>
</dbReference>
<dbReference type="OrthoDB" id="27330at2"/>
<keyword evidence="4 5" id="KW-1133">Transmembrane helix</keyword>
<gene>
    <name evidence="7" type="ORF">DS031_21205</name>
</gene>
<dbReference type="Pfam" id="PF03816">
    <property type="entry name" value="LytR_cpsA_psr"/>
    <property type="match status" value="1"/>
</dbReference>
<dbReference type="GO" id="GO:0071555">
    <property type="term" value="P:cell wall organization"/>
    <property type="evidence" value="ECO:0007669"/>
    <property type="project" value="UniProtKB-KW"/>
</dbReference>
<dbReference type="EMBL" id="QOCW01000033">
    <property type="protein sequence ID" value="RBW67590.1"/>
    <property type="molecule type" value="Genomic_DNA"/>
</dbReference>
<evidence type="ECO:0000256" key="1">
    <source>
        <dbReference type="ARBA" id="ARBA00006068"/>
    </source>
</evidence>
<evidence type="ECO:0000256" key="2">
    <source>
        <dbReference type="ARBA" id="ARBA00022692"/>
    </source>
</evidence>
<keyword evidence="5" id="KW-0472">Membrane</keyword>
<accession>A0A366XMK9</accession>
<evidence type="ECO:0000256" key="3">
    <source>
        <dbReference type="ARBA" id="ARBA00022968"/>
    </source>
</evidence>
<name>A0A366XMK9_9BACI</name>
<evidence type="ECO:0000259" key="6">
    <source>
        <dbReference type="Pfam" id="PF03816"/>
    </source>
</evidence>